<evidence type="ECO:0000313" key="3">
    <source>
        <dbReference type="Proteomes" id="UP000215483"/>
    </source>
</evidence>
<feature type="region of interest" description="Disordered" evidence="1">
    <location>
        <begin position="128"/>
        <end position="187"/>
    </location>
</feature>
<feature type="compositionally biased region" description="Low complexity" evidence="1">
    <location>
        <begin position="163"/>
        <end position="187"/>
    </location>
</feature>
<dbReference type="RefSeq" id="WP_094218519.1">
    <property type="nucleotide sequence ID" value="NZ_MCGQ01000019.1"/>
</dbReference>
<dbReference type="EMBL" id="MCGQ01000019">
    <property type="protein sequence ID" value="OXY93466.1"/>
    <property type="molecule type" value="Genomic_DNA"/>
</dbReference>
<feature type="compositionally biased region" description="Polar residues" evidence="1">
    <location>
        <begin position="150"/>
        <end position="162"/>
    </location>
</feature>
<protein>
    <submittedName>
        <fullName evidence="2">Uncharacterized protein</fullName>
    </submittedName>
</protein>
<comment type="caution">
    <text evidence="2">The sequence shown here is derived from an EMBL/GenBank/DDBJ whole genome shotgun (WGS) entry which is preliminary data.</text>
</comment>
<accession>A0A233SCS3</accession>
<evidence type="ECO:0000256" key="1">
    <source>
        <dbReference type="SAM" id="MobiDB-lite"/>
    </source>
</evidence>
<dbReference type="Proteomes" id="UP000215483">
    <property type="component" value="Unassembled WGS sequence"/>
</dbReference>
<sequence>MLTSCKELADRHRAILDQYRDEGEVIEDKYADYDEARISTAIEASDHLDTVVSHLADLIGPPKPSPFTLTFARQERQSGEAPTSFVVNAMNLDDAARILAGHPSWHEWYLDTAGTPDAKGADIVYLPEQSHPSLPTRGEYVDLRAEQERTTSPASSTKQTAQARPATTLTTSPPAPAPASLAARTSH</sequence>
<proteinExistence type="predicted"/>
<dbReference type="AlphaFoldDB" id="A0A233SCS3"/>
<evidence type="ECO:0000313" key="2">
    <source>
        <dbReference type="EMBL" id="OXY93466.1"/>
    </source>
</evidence>
<keyword evidence="3" id="KW-1185">Reference proteome</keyword>
<gene>
    <name evidence="2" type="ORF">BEK98_22425</name>
</gene>
<organism evidence="2 3">
    <name type="scientific">Streptomyces diastatochromogenes</name>
    <dbReference type="NCBI Taxonomy" id="42236"/>
    <lineage>
        <taxon>Bacteria</taxon>
        <taxon>Bacillati</taxon>
        <taxon>Actinomycetota</taxon>
        <taxon>Actinomycetes</taxon>
        <taxon>Kitasatosporales</taxon>
        <taxon>Streptomycetaceae</taxon>
        <taxon>Streptomyces</taxon>
    </lineage>
</organism>
<reference evidence="2 3" key="1">
    <citation type="submission" date="2016-07" db="EMBL/GenBank/DDBJ databases">
        <title>Draft genome of Streptomyces diastatochromogenes.</title>
        <authorList>
            <person name="Podduturi R."/>
            <person name="Lukassen M.B."/>
            <person name="Clausen N."/>
            <person name="Nielsen J.L."/>
            <person name="Jorgensen N.O."/>
        </authorList>
    </citation>
    <scope>NUCLEOTIDE SEQUENCE [LARGE SCALE GENOMIC DNA]</scope>
    <source>
        <strain evidence="2 3">DSM 40608</strain>
    </source>
</reference>
<feature type="compositionally biased region" description="Basic and acidic residues" evidence="1">
    <location>
        <begin position="139"/>
        <end position="149"/>
    </location>
</feature>
<dbReference type="OrthoDB" id="4312212at2"/>
<name>A0A233SCS3_STRDA</name>